<dbReference type="Gene3D" id="3.40.50.10320">
    <property type="entry name" value="LmbE-like"/>
    <property type="match status" value="1"/>
</dbReference>
<evidence type="ECO:0000313" key="2">
    <source>
        <dbReference type="EMBL" id="NML14248.1"/>
    </source>
</evidence>
<evidence type="ECO:0000313" key="3">
    <source>
        <dbReference type="Proteomes" id="UP000574067"/>
    </source>
</evidence>
<sequence length="232" mass="25742">MPALLISPHLDDAVFSCGEWLQSHPGTRVLTVFAGLPPDPGQRTDWDAQCGFSSAGEAVRARREEDRAALALLGCEPCWLSFGDSQYGATPTVDAVARALEAELERHAAQDPLLFPMGLFHSDHRLVHEACMAAWRRRPRPALMYEDALYRGIPGLLQERLAELLRQGCTLTPDKEMTPRAEALKARAVQCYASQLRAFGPGGHDDTARPERRWRFDARPDAASAPQQEDDR</sequence>
<dbReference type="InterPro" id="IPR003737">
    <property type="entry name" value="GlcNAc_PI_deacetylase-related"/>
</dbReference>
<reference evidence="2 3" key="1">
    <citation type="submission" date="2020-04" db="EMBL/GenBank/DDBJ databases">
        <title>Azohydromonas sp. isolated from soil.</title>
        <authorList>
            <person name="Dahal R.H."/>
        </authorList>
    </citation>
    <scope>NUCLEOTIDE SEQUENCE [LARGE SCALE GENOMIC DNA]</scope>
    <source>
        <strain evidence="2 3">G-1-1-14</strain>
    </source>
</reference>
<evidence type="ECO:0000256" key="1">
    <source>
        <dbReference type="SAM" id="MobiDB-lite"/>
    </source>
</evidence>
<feature type="compositionally biased region" description="Basic and acidic residues" evidence="1">
    <location>
        <begin position="203"/>
        <end position="220"/>
    </location>
</feature>
<dbReference type="AlphaFoldDB" id="A0A848F563"/>
<keyword evidence="3" id="KW-1185">Reference proteome</keyword>
<dbReference type="Pfam" id="PF02585">
    <property type="entry name" value="PIG-L"/>
    <property type="match status" value="1"/>
</dbReference>
<gene>
    <name evidence="2" type="ORF">HHL10_04550</name>
</gene>
<comment type="caution">
    <text evidence="2">The sequence shown here is derived from an EMBL/GenBank/DDBJ whole genome shotgun (WGS) entry which is preliminary data.</text>
</comment>
<protein>
    <submittedName>
        <fullName evidence="2">PIG-L family deacetylase</fullName>
    </submittedName>
</protein>
<dbReference type="Proteomes" id="UP000574067">
    <property type="component" value="Unassembled WGS sequence"/>
</dbReference>
<name>A0A848F563_9BURK</name>
<accession>A0A848F563</accession>
<organism evidence="2 3">
    <name type="scientific">Azohydromonas caseinilytica</name>
    <dbReference type="NCBI Taxonomy" id="2728836"/>
    <lineage>
        <taxon>Bacteria</taxon>
        <taxon>Pseudomonadati</taxon>
        <taxon>Pseudomonadota</taxon>
        <taxon>Betaproteobacteria</taxon>
        <taxon>Burkholderiales</taxon>
        <taxon>Sphaerotilaceae</taxon>
        <taxon>Azohydromonas</taxon>
    </lineage>
</organism>
<dbReference type="SUPFAM" id="SSF102588">
    <property type="entry name" value="LmbE-like"/>
    <property type="match status" value="1"/>
</dbReference>
<proteinExistence type="predicted"/>
<dbReference type="InterPro" id="IPR024078">
    <property type="entry name" value="LmbE-like_dom_sf"/>
</dbReference>
<dbReference type="RefSeq" id="WP_169159144.1">
    <property type="nucleotide sequence ID" value="NZ_JABBFW010000002.1"/>
</dbReference>
<dbReference type="EMBL" id="JABBFW010000002">
    <property type="protein sequence ID" value="NML14248.1"/>
    <property type="molecule type" value="Genomic_DNA"/>
</dbReference>
<feature type="region of interest" description="Disordered" evidence="1">
    <location>
        <begin position="200"/>
        <end position="232"/>
    </location>
</feature>